<dbReference type="OrthoDB" id="4484751at2"/>
<reference evidence="7 8" key="1">
    <citation type="submission" date="2015-02" db="EMBL/GenBank/DDBJ databases">
        <title>Draft genome sequences of ten Microbacterium spp. with emphasis on heavy metal contaminated environments.</title>
        <authorList>
            <person name="Corretto E."/>
        </authorList>
    </citation>
    <scope>NUCLEOTIDE SEQUENCE [LARGE SCALE GENOMIC DNA]</scope>
    <source>
        <strain evidence="7 8">DSM 23848</strain>
    </source>
</reference>
<dbReference type="Gene3D" id="1.20.1720.10">
    <property type="entry name" value="Multidrug resistance protein D"/>
    <property type="match status" value="1"/>
</dbReference>
<evidence type="ECO:0000256" key="5">
    <source>
        <dbReference type="SAM" id="Phobius"/>
    </source>
</evidence>
<sequence length="466" mass="46500">MSRSSTSILVAIAVAVSSIALLQNLVIPLVPLVQAEFGVTADAASWTMTAWLIAAAVATPTLGRVGDLRGRRTTFLVTLGVTAAGDVLAAVAPSLEVLIVARVLQGIGGALFPLAYGLLRDALPRERVTGAIGIVSAVIGIGGAAGTVLAGPLADLVGWRGTFAVPFLVAALGAFLTLAAVRDTGLRAQGRVNGRSSVLLSLWLVALLVPLSTGARWGWTSPAVLVLFAVAALAFAAWILSELRSAEPLVDLRLLASPAIWPVNAASLLIGAGVFAFWGYLPQFLELASSAGGTGLSVRDAGLMLVPMLIGMSGVGFATGALNRVLSLRTLLVIGAVLMGASGAAAALAHSAPWQLALAGAGFGIGCGLAYAASAGIVVQSVPAQVTGVATGVNANLRTIGSAIGSAATGAIVFGSSAHGTAGGFATAWALVAVSTLLAGAIVWAVRTRTSTPTATTTAPELVEAV</sequence>
<feature type="transmembrane region" description="Helical" evidence="5">
    <location>
        <begin position="45"/>
        <end position="63"/>
    </location>
</feature>
<evidence type="ECO:0000259" key="6">
    <source>
        <dbReference type="PROSITE" id="PS50850"/>
    </source>
</evidence>
<dbReference type="GO" id="GO:0022857">
    <property type="term" value="F:transmembrane transporter activity"/>
    <property type="evidence" value="ECO:0007669"/>
    <property type="project" value="InterPro"/>
</dbReference>
<dbReference type="PANTHER" id="PTHR23501">
    <property type="entry name" value="MAJOR FACILITATOR SUPERFAMILY"/>
    <property type="match status" value="1"/>
</dbReference>
<feature type="transmembrane region" description="Helical" evidence="5">
    <location>
        <begin position="426"/>
        <end position="446"/>
    </location>
</feature>
<feature type="transmembrane region" description="Helical" evidence="5">
    <location>
        <begin position="219"/>
        <end position="240"/>
    </location>
</feature>
<gene>
    <name evidence="7" type="primary">stp_5</name>
    <name evidence="7" type="ORF">RL72_02789</name>
</gene>
<evidence type="ECO:0000256" key="2">
    <source>
        <dbReference type="ARBA" id="ARBA00022692"/>
    </source>
</evidence>
<dbReference type="EMBL" id="JYIT01000082">
    <property type="protein sequence ID" value="KJL20862.1"/>
    <property type="molecule type" value="Genomic_DNA"/>
</dbReference>
<dbReference type="PATRIC" id="fig|582680.7.peg.2845"/>
<organism evidence="7 8">
    <name type="scientific">Microbacterium azadirachtae</name>
    <dbReference type="NCBI Taxonomy" id="582680"/>
    <lineage>
        <taxon>Bacteria</taxon>
        <taxon>Bacillati</taxon>
        <taxon>Actinomycetota</taxon>
        <taxon>Actinomycetes</taxon>
        <taxon>Micrococcales</taxon>
        <taxon>Microbacteriaceae</taxon>
        <taxon>Microbacterium</taxon>
    </lineage>
</organism>
<evidence type="ECO:0000256" key="4">
    <source>
        <dbReference type="ARBA" id="ARBA00023136"/>
    </source>
</evidence>
<dbReference type="AlphaFoldDB" id="A0A0F0KIZ5"/>
<evidence type="ECO:0000256" key="3">
    <source>
        <dbReference type="ARBA" id="ARBA00022989"/>
    </source>
</evidence>
<proteinExistence type="predicted"/>
<dbReference type="Gene3D" id="1.20.1250.20">
    <property type="entry name" value="MFS general substrate transporter like domains"/>
    <property type="match status" value="1"/>
</dbReference>
<feature type="transmembrane region" description="Helical" evidence="5">
    <location>
        <begin position="301"/>
        <end position="323"/>
    </location>
</feature>
<evidence type="ECO:0000313" key="7">
    <source>
        <dbReference type="EMBL" id="KJL20862.1"/>
    </source>
</evidence>
<comment type="subcellular location">
    <subcellularLocation>
        <location evidence="1">Cell membrane</location>
        <topology evidence="1">Multi-pass membrane protein</topology>
    </subcellularLocation>
</comment>
<evidence type="ECO:0000313" key="8">
    <source>
        <dbReference type="Proteomes" id="UP000033448"/>
    </source>
</evidence>
<accession>A0A0F0KIZ5</accession>
<feature type="domain" description="Major facilitator superfamily (MFS) profile" evidence="6">
    <location>
        <begin position="8"/>
        <end position="451"/>
    </location>
</feature>
<feature type="transmembrane region" description="Helical" evidence="5">
    <location>
        <begin position="193"/>
        <end position="213"/>
    </location>
</feature>
<dbReference type="GO" id="GO:0005886">
    <property type="term" value="C:plasma membrane"/>
    <property type="evidence" value="ECO:0007669"/>
    <property type="project" value="UniProtKB-SubCell"/>
</dbReference>
<dbReference type="InterPro" id="IPR011701">
    <property type="entry name" value="MFS"/>
</dbReference>
<feature type="transmembrane region" description="Helical" evidence="5">
    <location>
        <begin position="131"/>
        <end position="151"/>
    </location>
</feature>
<feature type="transmembrane region" description="Helical" evidence="5">
    <location>
        <begin position="163"/>
        <end position="181"/>
    </location>
</feature>
<feature type="transmembrane region" description="Helical" evidence="5">
    <location>
        <begin position="400"/>
        <end position="420"/>
    </location>
</feature>
<keyword evidence="8" id="KW-1185">Reference proteome</keyword>
<feature type="transmembrane region" description="Helical" evidence="5">
    <location>
        <begin position="330"/>
        <end position="350"/>
    </location>
</feature>
<keyword evidence="4 5" id="KW-0472">Membrane</keyword>
<dbReference type="PANTHER" id="PTHR23501:SF197">
    <property type="entry name" value="COMD"/>
    <property type="match status" value="1"/>
</dbReference>
<dbReference type="InterPro" id="IPR036259">
    <property type="entry name" value="MFS_trans_sf"/>
</dbReference>
<evidence type="ECO:0000256" key="1">
    <source>
        <dbReference type="ARBA" id="ARBA00004651"/>
    </source>
</evidence>
<feature type="transmembrane region" description="Helical" evidence="5">
    <location>
        <begin position="261"/>
        <end position="281"/>
    </location>
</feature>
<dbReference type="PROSITE" id="PS50850">
    <property type="entry name" value="MFS"/>
    <property type="match status" value="1"/>
</dbReference>
<feature type="transmembrane region" description="Helical" evidence="5">
    <location>
        <begin position="356"/>
        <end position="379"/>
    </location>
</feature>
<feature type="transmembrane region" description="Helical" evidence="5">
    <location>
        <begin position="75"/>
        <end position="93"/>
    </location>
</feature>
<name>A0A0F0KIZ5_9MICO</name>
<dbReference type="Proteomes" id="UP000033448">
    <property type="component" value="Unassembled WGS sequence"/>
</dbReference>
<dbReference type="InterPro" id="IPR020846">
    <property type="entry name" value="MFS_dom"/>
</dbReference>
<dbReference type="SUPFAM" id="SSF103473">
    <property type="entry name" value="MFS general substrate transporter"/>
    <property type="match status" value="1"/>
</dbReference>
<dbReference type="Pfam" id="PF07690">
    <property type="entry name" value="MFS_1"/>
    <property type="match status" value="1"/>
</dbReference>
<dbReference type="RefSeq" id="WP_045251444.1">
    <property type="nucleotide sequence ID" value="NZ_JYIT01000082.1"/>
</dbReference>
<keyword evidence="3 5" id="KW-1133">Transmembrane helix</keyword>
<keyword evidence="2 5" id="KW-0812">Transmembrane</keyword>
<comment type="caution">
    <text evidence="7">The sequence shown here is derived from an EMBL/GenBank/DDBJ whole genome shotgun (WGS) entry which is preliminary data.</text>
</comment>
<feature type="transmembrane region" description="Helical" evidence="5">
    <location>
        <begin position="99"/>
        <end position="119"/>
    </location>
</feature>
<protein>
    <submittedName>
        <fullName evidence="7">Multidrug resistance protein stp</fullName>
    </submittedName>
</protein>